<feature type="coiled-coil region" evidence="1">
    <location>
        <begin position="57"/>
        <end position="270"/>
    </location>
</feature>
<proteinExistence type="predicted"/>
<accession>E4YBJ6</accession>
<evidence type="ECO:0000313" key="2">
    <source>
        <dbReference type="EMBL" id="CBY32933.1"/>
    </source>
</evidence>
<sequence length="699" mass="82746">MAISNVVIFCAVQHPSCQQALIQILQNMPESRQKEIMEKMNELRNQHSLNDELSAEIYKQTQKADQCELENEQLREEITRLRTKAENLNREKAFIADSCEQTVMEIKSKLESVRQELLRTEHQFEEERIIREELEKTEETLRHSLSQKEDDFQMTLSEIHDTHVSKKDFKELQKSFDQLQNDFEILNVNYLDSTLELDDSNEIITKLKKETKLAKILENENKALKRKHEELIWSHENELGEQKRKMGDKIETLEVLLEESQHENERLPEELLDIRDFEIERTLSAELSGINEENQDNFEILEQELDDFLPDEFRKILSRRVSEFETRIFENNEKLASLMEENEILKTTKSQTKTMTDALASENSLTSHLNLFRDLLEEKDEELEKLEKLLEKSKNVNNFLHESSSKRLISQLTLFRELLEEKDDELDRKEESLKKMTRKFEKMHGMIEKLESSLCSSKSSVAELLKKAFEMETFQAKQSEKESKKIESLKELIFLKEARIEKLKSENMTLAKELKSAQLQNRECTEKLNKSEKNLCEIKEENDRASEKFLKVTEKNEETIRSLEDANEKLKSQEIVENQLYSNQLESMKLKMGKLQERYKNTKSSSINRVCDQQLIPILLKKGDESDKHLMKEKILEKFKFERERRLLAEKEMKTCKEKKIQYEIFCSRVLRSTGIGIQFTKNFGAEELIQNFMMNEYL</sequence>
<evidence type="ECO:0000256" key="1">
    <source>
        <dbReference type="SAM" id="Coils"/>
    </source>
</evidence>
<dbReference type="Proteomes" id="UP000011014">
    <property type="component" value="Unassembled WGS sequence"/>
</dbReference>
<gene>
    <name evidence="2" type="ORF">GSOID_T00020794001</name>
</gene>
<name>E4YBJ6_OIKDI</name>
<reference evidence="2" key="1">
    <citation type="journal article" date="2010" name="Science">
        <title>Plasticity of animal genome architecture unmasked by rapid evolution of a pelagic tunicate.</title>
        <authorList>
            <person name="Denoeud F."/>
            <person name="Henriet S."/>
            <person name="Mungpakdee S."/>
            <person name="Aury J.M."/>
            <person name="Da Silva C."/>
            <person name="Brinkmann H."/>
            <person name="Mikhaleva J."/>
            <person name="Olsen L.C."/>
            <person name="Jubin C."/>
            <person name="Canestro C."/>
            <person name="Bouquet J.M."/>
            <person name="Danks G."/>
            <person name="Poulain J."/>
            <person name="Campsteijn C."/>
            <person name="Adamski M."/>
            <person name="Cross I."/>
            <person name="Yadetie F."/>
            <person name="Muffato M."/>
            <person name="Louis A."/>
            <person name="Butcher S."/>
            <person name="Tsagkogeorga G."/>
            <person name="Konrad A."/>
            <person name="Singh S."/>
            <person name="Jensen M.F."/>
            <person name="Cong E.H."/>
            <person name="Eikeseth-Otteraa H."/>
            <person name="Noel B."/>
            <person name="Anthouard V."/>
            <person name="Porcel B.M."/>
            <person name="Kachouri-Lafond R."/>
            <person name="Nishino A."/>
            <person name="Ugolini M."/>
            <person name="Chourrout P."/>
            <person name="Nishida H."/>
            <person name="Aasland R."/>
            <person name="Huzurbazar S."/>
            <person name="Westhof E."/>
            <person name="Delsuc F."/>
            <person name="Lehrach H."/>
            <person name="Reinhardt R."/>
            <person name="Weissenbach J."/>
            <person name="Roy S.W."/>
            <person name="Artiguenave F."/>
            <person name="Postlethwait J.H."/>
            <person name="Manak J.R."/>
            <person name="Thompson E.M."/>
            <person name="Jaillon O."/>
            <person name="Du Pasquier L."/>
            <person name="Boudinot P."/>
            <person name="Liberles D.A."/>
            <person name="Volff J.N."/>
            <person name="Philippe H."/>
            <person name="Lenhard B."/>
            <person name="Roest Crollius H."/>
            <person name="Wincker P."/>
            <person name="Chourrout D."/>
        </authorList>
    </citation>
    <scope>NUCLEOTIDE SEQUENCE [LARGE SCALE GENOMIC DNA]</scope>
</reference>
<keyword evidence="1" id="KW-0175">Coiled coil</keyword>
<dbReference type="AlphaFoldDB" id="E4YBJ6"/>
<dbReference type="EMBL" id="FN654381">
    <property type="protein sequence ID" value="CBY32933.1"/>
    <property type="molecule type" value="Genomic_DNA"/>
</dbReference>
<protein>
    <submittedName>
        <fullName evidence="2">Uncharacterized protein</fullName>
    </submittedName>
</protein>
<feature type="coiled-coil region" evidence="1">
    <location>
        <begin position="369"/>
        <end position="439"/>
    </location>
</feature>
<organism evidence="2">
    <name type="scientific">Oikopleura dioica</name>
    <name type="common">Tunicate</name>
    <dbReference type="NCBI Taxonomy" id="34765"/>
    <lineage>
        <taxon>Eukaryota</taxon>
        <taxon>Metazoa</taxon>
        <taxon>Chordata</taxon>
        <taxon>Tunicata</taxon>
        <taxon>Appendicularia</taxon>
        <taxon>Copelata</taxon>
        <taxon>Oikopleuridae</taxon>
        <taxon>Oikopleura</taxon>
    </lineage>
</organism>
<feature type="coiled-coil region" evidence="1">
    <location>
        <begin position="486"/>
        <end position="605"/>
    </location>
</feature>